<dbReference type="PANTHER" id="PTHR31541:SF25">
    <property type="entry name" value="GAMMA-GLIADIN B"/>
    <property type="match status" value="1"/>
</dbReference>
<dbReference type="SUPFAM" id="SSF101936">
    <property type="entry name" value="DNA-binding pseudobarrel domain"/>
    <property type="match status" value="1"/>
</dbReference>
<evidence type="ECO:0000256" key="5">
    <source>
        <dbReference type="ARBA" id="ARBA00023242"/>
    </source>
</evidence>
<keyword evidence="3" id="KW-0238">DNA-binding</keyword>
<dbReference type="EMBL" id="JBAMMX010000015">
    <property type="protein sequence ID" value="KAK6925996.1"/>
    <property type="molecule type" value="Genomic_DNA"/>
</dbReference>
<comment type="subcellular location">
    <subcellularLocation>
        <location evidence="1">Nucleus</location>
    </subcellularLocation>
</comment>
<reference evidence="7 8" key="1">
    <citation type="submission" date="2023-12" db="EMBL/GenBank/DDBJ databases">
        <title>A high-quality genome assembly for Dillenia turbinata (Dilleniales).</title>
        <authorList>
            <person name="Chanderbali A."/>
        </authorList>
    </citation>
    <scope>NUCLEOTIDE SEQUENCE [LARGE SCALE GENOMIC DNA]</scope>
    <source>
        <strain evidence="7">LSX21</strain>
        <tissue evidence="7">Leaf</tissue>
    </source>
</reference>
<accession>A0AAN8Z5U2</accession>
<dbReference type="InterPro" id="IPR005508">
    <property type="entry name" value="At2g31720-like"/>
</dbReference>
<evidence type="ECO:0000256" key="3">
    <source>
        <dbReference type="ARBA" id="ARBA00023125"/>
    </source>
</evidence>
<dbReference type="PANTHER" id="PTHR31541">
    <property type="entry name" value="B3 DOMAIN PLANT PROTEIN-RELATED"/>
    <property type="match status" value="1"/>
</dbReference>
<keyword evidence="4" id="KW-0804">Transcription</keyword>
<evidence type="ECO:0000256" key="6">
    <source>
        <dbReference type="SAM" id="MobiDB-lite"/>
    </source>
</evidence>
<comment type="caution">
    <text evidence="7">The sequence shown here is derived from an EMBL/GenBank/DDBJ whole genome shotgun (WGS) entry which is preliminary data.</text>
</comment>
<keyword evidence="2" id="KW-0805">Transcription regulation</keyword>
<name>A0AAN8Z5U2_9MAGN</name>
<gene>
    <name evidence="7" type="ORF">RJ641_007715</name>
</gene>
<evidence type="ECO:0000256" key="1">
    <source>
        <dbReference type="ARBA" id="ARBA00004123"/>
    </source>
</evidence>
<feature type="compositionally biased region" description="Basic and acidic residues" evidence="6">
    <location>
        <begin position="171"/>
        <end position="184"/>
    </location>
</feature>
<keyword evidence="8" id="KW-1185">Reference proteome</keyword>
<dbReference type="GO" id="GO:0005634">
    <property type="term" value="C:nucleus"/>
    <property type="evidence" value="ECO:0007669"/>
    <property type="project" value="UniProtKB-SubCell"/>
</dbReference>
<feature type="region of interest" description="Disordered" evidence="6">
    <location>
        <begin position="133"/>
        <end position="184"/>
    </location>
</feature>
<keyword evidence="5" id="KW-0539">Nucleus</keyword>
<feature type="compositionally biased region" description="Basic and acidic residues" evidence="6">
    <location>
        <begin position="150"/>
        <end position="164"/>
    </location>
</feature>
<organism evidence="7 8">
    <name type="scientific">Dillenia turbinata</name>
    <dbReference type="NCBI Taxonomy" id="194707"/>
    <lineage>
        <taxon>Eukaryota</taxon>
        <taxon>Viridiplantae</taxon>
        <taxon>Streptophyta</taxon>
        <taxon>Embryophyta</taxon>
        <taxon>Tracheophyta</taxon>
        <taxon>Spermatophyta</taxon>
        <taxon>Magnoliopsida</taxon>
        <taxon>eudicotyledons</taxon>
        <taxon>Gunneridae</taxon>
        <taxon>Pentapetalae</taxon>
        <taxon>Dilleniales</taxon>
        <taxon>Dilleniaceae</taxon>
        <taxon>Dillenia</taxon>
    </lineage>
</organism>
<protein>
    <submittedName>
        <fullName evidence="7">B3 domain-containing protein At2g31720-like</fullName>
    </submittedName>
</protein>
<dbReference type="GO" id="GO:0003677">
    <property type="term" value="F:DNA binding"/>
    <property type="evidence" value="ECO:0007669"/>
    <property type="project" value="UniProtKB-KW"/>
</dbReference>
<dbReference type="Pfam" id="PF03754">
    <property type="entry name" value="At2g31720-like"/>
    <property type="match status" value="1"/>
</dbReference>
<feature type="region of interest" description="Disordered" evidence="6">
    <location>
        <begin position="1"/>
        <end position="36"/>
    </location>
</feature>
<dbReference type="Gene3D" id="2.40.330.10">
    <property type="entry name" value="DNA-binding pseudobarrel domain"/>
    <property type="match status" value="1"/>
</dbReference>
<dbReference type="Proteomes" id="UP001370490">
    <property type="component" value="Unassembled WGS sequence"/>
</dbReference>
<proteinExistence type="predicted"/>
<sequence>MPSKEEDYLHKEKALKRPMSENYVSESEWSSDSSSGSICTRMERAELKKKKKKKTQEAKLMSSAISSANADSKNLGCQEVTSKTSLEEEFFALNQGWQKKGFVDKYERMATRRYLHEIDKILGYVPNDSVMKQKKNERTNKRSKISPSAPRRDVKIATNRHDKVSSFTPNDDDKTTTRHDKISDFAPDDSVKTIKRQERILNFTSDHDAKTTKRQRENRLESVKQIPNLSLKKRRKVSRGNGLDPPPDLPEEFKNRIEELGGTTVTLVIQKRLFESVLKKQLNRFSIPLSQVKTEFLREDEKMKLQKSGGEINVMLIALDPSKEPIEVTFKKWDMRKDSGKVSSLYVLNNTWMRVVNENALEEGDLVQLWSFRNPSADLQFAFVRVVADHDVPVMHEE</sequence>
<dbReference type="InterPro" id="IPR015300">
    <property type="entry name" value="DNA-bd_pseudobarrel_sf"/>
</dbReference>
<evidence type="ECO:0000313" key="8">
    <source>
        <dbReference type="Proteomes" id="UP001370490"/>
    </source>
</evidence>
<evidence type="ECO:0000256" key="4">
    <source>
        <dbReference type="ARBA" id="ARBA00023163"/>
    </source>
</evidence>
<evidence type="ECO:0000256" key="2">
    <source>
        <dbReference type="ARBA" id="ARBA00023015"/>
    </source>
</evidence>
<dbReference type="AlphaFoldDB" id="A0AAN8Z5U2"/>
<feature type="compositionally biased region" description="Basic and acidic residues" evidence="6">
    <location>
        <begin position="1"/>
        <end position="12"/>
    </location>
</feature>
<feature type="compositionally biased region" description="Low complexity" evidence="6">
    <location>
        <begin position="25"/>
        <end position="36"/>
    </location>
</feature>
<evidence type="ECO:0000313" key="7">
    <source>
        <dbReference type="EMBL" id="KAK6925996.1"/>
    </source>
</evidence>